<dbReference type="InterPro" id="IPR034039">
    <property type="entry name" value="ZnMP_hatching_enz"/>
</dbReference>
<dbReference type="InterPro" id="IPR001506">
    <property type="entry name" value="Peptidase_M12A"/>
</dbReference>
<evidence type="ECO:0000256" key="4">
    <source>
        <dbReference type="ARBA" id="ARBA00022801"/>
    </source>
</evidence>
<dbReference type="CDD" id="cd04283">
    <property type="entry name" value="ZnMc_hatching_enzyme"/>
    <property type="match status" value="1"/>
</dbReference>
<evidence type="ECO:0000256" key="1">
    <source>
        <dbReference type="ARBA" id="ARBA00022670"/>
    </source>
</evidence>
<keyword evidence="12" id="KW-1185">Reference proteome</keyword>
<dbReference type="InterPro" id="IPR024079">
    <property type="entry name" value="MetalloPept_cat_dom_sf"/>
</dbReference>
<keyword evidence="6 8" id="KW-0482">Metalloprotease</keyword>
<keyword evidence="4 8" id="KW-0378">Hydrolase</keyword>
<feature type="binding site" evidence="8">
    <location>
        <position position="397"/>
    </location>
    <ligand>
        <name>Zn(2+)</name>
        <dbReference type="ChEBI" id="CHEBI:29105"/>
        <note>catalytic</note>
    </ligand>
</feature>
<dbReference type="SUPFAM" id="SSF55486">
    <property type="entry name" value="Metalloproteases ('zincins'), catalytic domain"/>
    <property type="match status" value="2"/>
</dbReference>
<feature type="binding site" evidence="8">
    <location>
        <position position="401"/>
    </location>
    <ligand>
        <name>Zn(2+)</name>
        <dbReference type="ChEBI" id="CHEBI:29105"/>
        <note>catalytic</note>
    </ligand>
</feature>
<evidence type="ECO:0000256" key="6">
    <source>
        <dbReference type="ARBA" id="ARBA00023049"/>
    </source>
</evidence>
<feature type="binding site" evidence="8">
    <location>
        <position position="134"/>
    </location>
    <ligand>
        <name>Zn(2+)</name>
        <dbReference type="ChEBI" id="CHEBI:29105"/>
        <note>catalytic</note>
    </ligand>
</feature>
<dbReference type="FunFam" id="3.40.390.10:FF:000038">
    <property type="entry name" value="Metalloendopeptidase"/>
    <property type="match status" value="2"/>
</dbReference>
<feature type="binding site" evidence="8">
    <location>
        <position position="407"/>
    </location>
    <ligand>
        <name>Zn(2+)</name>
        <dbReference type="ChEBI" id="CHEBI:29105"/>
        <note>catalytic</note>
    </ligand>
</feature>
<feature type="non-terminal residue" evidence="11">
    <location>
        <position position="1"/>
    </location>
</feature>
<evidence type="ECO:0000256" key="7">
    <source>
        <dbReference type="ARBA" id="ARBA00023157"/>
    </source>
</evidence>
<reference evidence="11" key="1">
    <citation type="journal article" date="2021" name="Cell">
        <title>Tracing the genetic footprints of vertebrate landing in non-teleost ray-finned fishes.</title>
        <authorList>
            <person name="Bi X."/>
            <person name="Wang K."/>
            <person name="Yang L."/>
            <person name="Pan H."/>
            <person name="Jiang H."/>
            <person name="Wei Q."/>
            <person name="Fang M."/>
            <person name="Yu H."/>
            <person name="Zhu C."/>
            <person name="Cai Y."/>
            <person name="He Y."/>
            <person name="Gan X."/>
            <person name="Zeng H."/>
            <person name="Yu D."/>
            <person name="Zhu Y."/>
            <person name="Jiang H."/>
            <person name="Qiu Q."/>
            <person name="Yang H."/>
            <person name="Zhang Y.E."/>
            <person name="Wang W."/>
            <person name="Zhu M."/>
            <person name="He S."/>
            <person name="Zhang G."/>
        </authorList>
    </citation>
    <scope>NUCLEOTIDE SEQUENCE</scope>
    <source>
        <strain evidence="11">Allg_001</strain>
    </source>
</reference>
<accession>A0A8J7NUT4</accession>
<evidence type="ECO:0000313" key="11">
    <source>
        <dbReference type="EMBL" id="MBN3318928.1"/>
    </source>
</evidence>
<dbReference type="Pfam" id="PF01400">
    <property type="entry name" value="Astacin"/>
    <property type="match status" value="2"/>
</dbReference>
<dbReference type="PANTHER" id="PTHR10127">
    <property type="entry name" value="DISCOIDIN, CUB, EGF, LAMININ , AND ZINC METALLOPROTEASE DOMAIN CONTAINING"/>
    <property type="match status" value="1"/>
</dbReference>
<name>A0A8J7NUT4_ATRSP</name>
<dbReference type="PANTHER" id="PTHR10127:SF838">
    <property type="entry name" value="METALLOENDOPEPTIDASE"/>
    <property type="match status" value="1"/>
</dbReference>
<dbReference type="Gene3D" id="3.40.390.10">
    <property type="entry name" value="Collagenase (Catalytic Domain)"/>
    <property type="match status" value="2"/>
</dbReference>
<evidence type="ECO:0000256" key="8">
    <source>
        <dbReference type="PROSITE-ProRule" id="PRU01211"/>
    </source>
</evidence>
<dbReference type="EMBL" id="JAAWVO010042568">
    <property type="protein sequence ID" value="MBN3318928.1"/>
    <property type="molecule type" value="Genomic_DNA"/>
</dbReference>
<evidence type="ECO:0000256" key="5">
    <source>
        <dbReference type="ARBA" id="ARBA00022833"/>
    </source>
</evidence>
<evidence type="ECO:0000259" key="10">
    <source>
        <dbReference type="PROSITE" id="PS51864"/>
    </source>
</evidence>
<dbReference type="GO" id="GO:0008270">
    <property type="term" value="F:zinc ion binding"/>
    <property type="evidence" value="ECO:0007669"/>
    <property type="project" value="UniProtKB-UniRule"/>
</dbReference>
<evidence type="ECO:0000256" key="9">
    <source>
        <dbReference type="RuleBase" id="RU361183"/>
    </source>
</evidence>
<keyword evidence="1 8" id="KW-0645">Protease</keyword>
<dbReference type="PRINTS" id="PR00480">
    <property type="entry name" value="ASTACIN"/>
</dbReference>
<feature type="binding site" evidence="8">
    <location>
        <position position="144"/>
    </location>
    <ligand>
        <name>Zn(2+)</name>
        <dbReference type="ChEBI" id="CHEBI:29105"/>
        <note>catalytic</note>
    </ligand>
</feature>
<dbReference type="EC" id="3.4.24.-" evidence="9"/>
<feature type="binding site" evidence="8">
    <location>
        <position position="138"/>
    </location>
    <ligand>
        <name>Zn(2+)</name>
        <dbReference type="ChEBI" id="CHEBI:29105"/>
        <note>catalytic</note>
    </ligand>
</feature>
<comment type="caution">
    <text evidence="8">Lacks conserved residue(s) required for the propagation of feature annotation.</text>
</comment>
<organism evidence="11 12">
    <name type="scientific">Atractosteus spatula</name>
    <name type="common">Alligator gar</name>
    <name type="synonym">Lepisosteus spatula</name>
    <dbReference type="NCBI Taxonomy" id="7917"/>
    <lineage>
        <taxon>Eukaryota</taxon>
        <taxon>Metazoa</taxon>
        <taxon>Chordata</taxon>
        <taxon>Craniata</taxon>
        <taxon>Vertebrata</taxon>
        <taxon>Euteleostomi</taxon>
        <taxon>Actinopterygii</taxon>
        <taxon>Neopterygii</taxon>
        <taxon>Holostei</taxon>
        <taxon>Semionotiformes</taxon>
        <taxon>Lepisosteidae</taxon>
        <taxon>Atractosteus</taxon>
    </lineage>
</organism>
<dbReference type="PROSITE" id="PS51864">
    <property type="entry name" value="ASTACIN"/>
    <property type="match status" value="2"/>
</dbReference>
<gene>
    <name evidence="11" type="primary">Lce_0</name>
    <name evidence="11" type="ORF">GTO95_0007877</name>
</gene>
<keyword evidence="7" id="KW-1015">Disulfide bond</keyword>
<keyword evidence="2 8" id="KW-0479">Metal-binding</keyword>
<feature type="non-terminal residue" evidence="11">
    <location>
        <position position="501"/>
    </location>
</feature>
<dbReference type="GO" id="GO:0004222">
    <property type="term" value="F:metalloendopeptidase activity"/>
    <property type="evidence" value="ECO:0007669"/>
    <property type="project" value="UniProtKB-UniRule"/>
</dbReference>
<evidence type="ECO:0000313" key="12">
    <source>
        <dbReference type="Proteomes" id="UP000736164"/>
    </source>
</evidence>
<protein>
    <recommendedName>
        <fullName evidence="9">Metalloendopeptidase</fullName>
        <ecNumber evidence="9">3.4.24.-</ecNumber>
    </recommendedName>
</protein>
<sequence>MTAMDKIMEANEYQAAPPMPGMSFREGDIAVSKGQRSMSCFARSCLWPKSVDGYVYVPYNMSSDYNEIDRMIIESGMESISNSTCIRFVPWTHQRNYLNIQPMSGCWSFLGVHGGAQTLSLQNPGCMWAGVATHELMHALGFLHEQSRADRDKYITILWGNIWKDRVSNFERYKTNNMDSPYDYSSIMHFGKYAYSEDGDPTILAKSNPAIQIGQRFGPSAIDIMKINKLYKCDNFGWCSSKGSVELAKSCLDQESQAGCPVQQLVKWYSMSSKHAGLTFKEGDIAVPSKRSAIICEGNSCLWPKSVDGYVYVPYIISPDYICYSNLTDDMDRITIEMGMQDISSGTCVKFVPRSHETNYLDIKPKFGCWSFLGVNGGAQPLSLQAPGCMWSGIASHELMHALGFVHEQSRSDRDNHVTIMWENIMKDRNYNFEKYNTNNLNTPYDYGSIMHYGKYAFSEDGDPTIVPKPNPNVPIGQREGPSSIDILKINTLYKCGKKHF</sequence>
<dbReference type="InterPro" id="IPR006026">
    <property type="entry name" value="Peptidase_Metallo"/>
</dbReference>
<evidence type="ECO:0000256" key="3">
    <source>
        <dbReference type="ARBA" id="ARBA00022729"/>
    </source>
</evidence>
<feature type="active site" evidence="8">
    <location>
        <position position="135"/>
    </location>
</feature>
<keyword evidence="5 8" id="KW-0862">Zinc</keyword>
<feature type="domain" description="Peptidase M12A" evidence="10">
    <location>
        <begin position="36"/>
        <end position="234"/>
    </location>
</feature>
<evidence type="ECO:0000256" key="2">
    <source>
        <dbReference type="ARBA" id="ARBA00022723"/>
    </source>
</evidence>
<keyword evidence="3" id="KW-0732">Signal</keyword>
<dbReference type="GO" id="GO:0006508">
    <property type="term" value="P:proteolysis"/>
    <property type="evidence" value="ECO:0007669"/>
    <property type="project" value="UniProtKB-KW"/>
</dbReference>
<comment type="caution">
    <text evidence="11">The sequence shown here is derived from an EMBL/GenBank/DDBJ whole genome shotgun (WGS) entry which is preliminary data.</text>
</comment>
<proteinExistence type="predicted"/>
<comment type="cofactor">
    <cofactor evidence="8 9">
        <name>Zn(2+)</name>
        <dbReference type="ChEBI" id="CHEBI:29105"/>
    </cofactor>
    <text evidence="8 9">Binds 1 zinc ion per subunit.</text>
</comment>
<dbReference type="AlphaFoldDB" id="A0A8J7NUT4"/>
<dbReference type="Proteomes" id="UP000736164">
    <property type="component" value="Unassembled WGS sequence"/>
</dbReference>
<feature type="domain" description="Peptidase M12A" evidence="10">
    <location>
        <begin position="292"/>
        <end position="497"/>
    </location>
</feature>
<feature type="active site" evidence="8">
    <location>
        <position position="398"/>
    </location>
</feature>
<dbReference type="SMART" id="SM00235">
    <property type="entry name" value="ZnMc"/>
    <property type="match status" value="2"/>
</dbReference>